<proteinExistence type="predicted"/>
<keyword evidence="1" id="KW-0732">Signal</keyword>
<dbReference type="OrthoDB" id="5005056at2759"/>
<feature type="chain" id="PRO_5014337638" description="SGNH hydrolase-type esterase domain-containing protein" evidence="1">
    <location>
        <begin position="19"/>
        <end position="165"/>
    </location>
</feature>
<gene>
    <name evidence="2" type="ORF">FNYG_15711</name>
</gene>
<comment type="caution">
    <text evidence="2">The sequence shown here is derived from an EMBL/GenBank/DDBJ whole genome shotgun (WGS) entry which is preliminary data.</text>
</comment>
<feature type="signal peptide" evidence="1">
    <location>
        <begin position="1"/>
        <end position="18"/>
    </location>
</feature>
<evidence type="ECO:0000313" key="2">
    <source>
        <dbReference type="EMBL" id="PNP53829.1"/>
    </source>
</evidence>
<evidence type="ECO:0000313" key="3">
    <source>
        <dbReference type="Proteomes" id="UP000236664"/>
    </source>
</evidence>
<dbReference type="STRING" id="42673.A0A2K0U7S8"/>
<dbReference type="GO" id="GO:0016788">
    <property type="term" value="F:hydrolase activity, acting on ester bonds"/>
    <property type="evidence" value="ECO:0007669"/>
    <property type="project" value="InterPro"/>
</dbReference>
<dbReference type="AlphaFoldDB" id="A0A2K0U7S8"/>
<protein>
    <recommendedName>
        <fullName evidence="4">SGNH hydrolase-type esterase domain-containing protein</fullName>
    </recommendedName>
</protein>
<evidence type="ECO:0008006" key="4">
    <source>
        <dbReference type="Google" id="ProtNLM"/>
    </source>
</evidence>
<dbReference type="SUPFAM" id="SSF52266">
    <property type="entry name" value="SGNH hydrolase"/>
    <property type="match status" value="1"/>
</dbReference>
<evidence type="ECO:0000256" key="1">
    <source>
        <dbReference type="SAM" id="SignalP"/>
    </source>
</evidence>
<reference evidence="2 3" key="1">
    <citation type="submission" date="2017-06" db="EMBL/GenBank/DDBJ databases">
        <title>Genome of Fusarium nygamai isolate CS10214.</title>
        <authorList>
            <person name="Gardiner D.M."/>
            <person name="Obanor F."/>
            <person name="Kazan K."/>
        </authorList>
    </citation>
    <scope>NUCLEOTIDE SEQUENCE [LARGE SCALE GENOMIC DNA]</scope>
    <source>
        <strain evidence="2 3">CS10214</strain>
    </source>
</reference>
<dbReference type="Proteomes" id="UP000236664">
    <property type="component" value="Unassembled WGS sequence"/>
</dbReference>
<keyword evidence="3" id="KW-1185">Reference proteome</keyword>
<dbReference type="Gene3D" id="3.40.50.1110">
    <property type="entry name" value="SGNH hydrolase"/>
    <property type="match status" value="1"/>
</dbReference>
<organism evidence="2 3">
    <name type="scientific">Gibberella nygamai</name>
    <name type="common">Bean root rot disease fungus</name>
    <name type="synonym">Fusarium nygamai</name>
    <dbReference type="NCBI Taxonomy" id="42673"/>
    <lineage>
        <taxon>Eukaryota</taxon>
        <taxon>Fungi</taxon>
        <taxon>Dikarya</taxon>
        <taxon>Ascomycota</taxon>
        <taxon>Pezizomycotina</taxon>
        <taxon>Sordariomycetes</taxon>
        <taxon>Hypocreomycetidae</taxon>
        <taxon>Hypocreales</taxon>
        <taxon>Nectriaceae</taxon>
        <taxon>Fusarium</taxon>
        <taxon>Fusarium fujikuroi species complex</taxon>
    </lineage>
</organism>
<dbReference type="PANTHER" id="PTHR37981">
    <property type="entry name" value="LIPASE 2"/>
    <property type="match status" value="1"/>
</dbReference>
<dbReference type="PANTHER" id="PTHR37981:SF1">
    <property type="entry name" value="SGNH HYDROLASE-TYPE ESTERASE DOMAIN-CONTAINING PROTEIN"/>
    <property type="match status" value="1"/>
</dbReference>
<sequence length="165" mass="18403">MDFTILFFLLTIFSSVHGHVPHMRHSRLHSVSPPKLTRRADDDPSDFSWVKRWAAIGDSYTAGIGSGRPLGSIFNGEKLDVKVKTLNITLPNLEFSGHGNWYCARYDMSYPMIISRLLGSQVESFQYAACSGDRAGQIYQQAEQIEGDLDMVMLTAGGNDLCLVR</sequence>
<accession>A0A2K0U7S8</accession>
<name>A0A2K0U7S8_GIBNY</name>
<dbReference type="InterPro" id="IPR036514">
    <property type="entry name" value="SGNH_hydro_sf"/>
</dbReference>
<dbReference type="GO" id="GO:0006629">
    <property type="term" value="P:lipid metabolic process"/>
    <property type="evidence" value="ECO:0007669"/>
    <property type="project" value="TreeGrafter"/>
</dbReference>
<dbReference type="InterPro" id="IPR037460">
    <property type="entry name" value="SEST-like"/>
</dbReference>
<dbReference type="EMBL" id="MTQA01000665">
    <property type="protein sequence ID" value="PNP53829.1"/>
    <property type="molecule type" value="Genomic_DNA"/>
</dbReference>